<gene>
    <name evidence="2" type="ORF">O3G_MSEX007079</name>
</gene>
<reference evidence="2" key="1">
    <citation type="journal article" date="2016" name="Insect Biochem. Mol. Biol.">
        <title>Multifaceted biological insights from a draft genome sequence of the tobacco hornworm moth, Manduca sexta.</title>
        <authorList>
            <person name="Kanost M.R."/>
            <person name="Arrese E.L."/>
            <person name="Cao X."/>
            <person name="Chen Y.R."/>
            <person name="Chellapilla S."/>
            <person name="Goldsmith M.R."/>
            <person name="Grosse-Wilde E."/>
            <person name="Heckel D.G."/>
            <person name="Herndon N."/>
            <person name="Jiang H."/>
            <person name="Papanicolaou A."/>
            <person name="Qu J."/>
            <person name="Soulages J.L."/>
            <person name="Vogel H."/>
            <person name="Walters J."/>
            <person name="Waterhouse R.M."/>
            <person name="Ahn S.J."/>
            <person name="Almeida F.C."/>
            <person name="An C."/>
            <person name="Aqrawi P."/>
            <person name="Bretschneider A."/>
            <person name="Bryant W.B."/>
            <person name="Bucks S."/>
            <person name="Chao H."/>
            <person name="Chevignon G."/>
            <person name="Christen J.M."/>
            <person name="Clarke D.F."/>
            <person name="Dittmer N.T."/>
            <person name="Ferguson L.C.F."/>
            <person name="Garavelou S."/>
            <person name="Gordon K.H.J."/>
            <person name="Gunaratna R.T."/>
            <person name="Han Y."/>
            <person name="Hauser F."/>
            <person name="He Y."/>
            <person name="Heidel-Fischer H."/>
            <person name="Hirsh A."/>
            <person name="Hu Y."/>
            <person name="Jiang H."/>
            <person name="Kalra D."/>
            <person name="Klinner C."/>
            <person name="Konig C."/>
            <person name="Kovar C."/>
            <person name="Kroll A.R."/>
            <person name="Kuwar S.S."/>
            <person name="Lee S.L."/>
            <person name="Lehman R."/>
            <person name="Li K."/>
            <person name="Li Z."/>
            <person name="Liang H."/>
            <person name="Lovelace S."/>
            <person name="Lu Z."/>
            <person name="Mansfield J.H."/>
            <person name="McCulloch K.J."/>
            <person name="Mathew T."/>
            <person name="Morton B."/>
            <person name="Muzny D.M."/>
            <person name="Neunemann D."/>
            <person name="Ongeri F."/>
            <person name="Pauchet Y."/>
            <person name="Pu L.L."/>
            <person name="Pyrousis I."/>
            <person name="Rao X.J."/>
            <person name="Redding A."/>
            <person name="Roesel C."/>
            <person name="Sanchez-Gracia A."/>
            <person name="Schaack S."/>
            <person name="Shukla A."/>
            <person name="Tetreau G."/>
            <person name="Wang Y."/>
            <person name="Xiong G.H."/>
            <person name="Traut W."/>
            <person name="Walsh T.K."/>
            <person name="Worley K.C."/>
            <person name="Wu D."/>
            <person name="Wu W."/>
            <person name="Wu Y.Q."/>
            <person name="Zhang X."/>
            <person name="Zou Z."/>
            <person name="Zucker H."/>
            <person name="Briscoe A.D."/>
            <person name="Burmester T."/>
            <person name="Clem R.J."/>
            <person name="Feyereisen R."/>
            <person name="Grimmelikhuijzen C.J.P."/>
            <person name="Hamodrakas S.J."/>
            <person name="Hansson B.S."/>
            <person name="Huguet E."/>
            <person name="Jermiin L.S."/>
            <person name="Lan Q."/>
            <person name="Lehman H.K."/>
            <person name="Lorenzen M."/>
            <person name="Merzendorfer H."/>
            <person name="Michalopoulos I."/>
            <person name="Morton D.B."/>
            <person name="Muthukrishnan S."/>
            <person name="Oakeshott J.G."/>
            <person name="Palmer W."/>
            <person name="Park Y."/>
            <person name="Passarelli A.L."/>
            <person name="Rozas J."/>
            <person name="Schwartz L.M."/>
            <person name="Smith W."/>
            <person name="Southgate A."/>
            <person name="Vilcinskas A."/>
            <person name="Vogt R."/>
            <person name="Wang P."/>
            <person name="Werren J."/>
            <person name="Yu X.Q."/>
            <person name="Zhou J.J."/>
            <person name="Brown S.J."/>
            <person name="Scherer S.E."/>
            <person name="Richards S."/>
            <person name="Blissard G.W."/>
        </authorList>
    </citation>
    <scope>NUCLEOTIDE SEQUENCE</scope>
</reference>
<keyword evidence="3" id="KW-1185">Reference proteome</keyword>
<dbReference type="AlphaFoldDB" id="A0A921Z4N5"/>
<feature type="transmembrane region" description="Helical" evidence="1">
    <location>
        <begin position="41"/>
        <end position="59"/>
    </location>
</feature>
<protein>
    <submittedName>
        <fullName evidence="2">Uncharacterized protein</fullName>
    </submittedName>
</protein>
<name>A0A921Z4N5_MANSE</name>
<dbReference type="EMBL" id="JH668405">
    <property type="protein sequence ID" value="KAG6451348.1"/>
    <property type="molecule type" value="Genomic_DNA"/>
</dbReference>
<evidence type="ECO:0000256" key="1">
    <source>
        <dbReference type="SAM" id="Phobius"/>
    </source>
</evidence>
<sequence>MSTELQPFVANELRFDATWLERILLEIGDIFDIRIVWDADTALLTGALALVGGVVGGYAGGRMGAALGAGIGGAAGFGASTIVSLREIWATVKEKLKEVLYIVFNYLRRLDPEDYMIAFDILMSCATSRRELVMTLLNFIAHKLGREVLSTLTAA</sequence>
<feature type="transmembrane region" description="Helical" evidence="1">
    <location>
        <begin position="65"/>
        <end position="85"/>
    </location>
</feature>
<organism evidence="2 3">
    <name type="scientific">Manduca sexta</name>
    <name type="common">Tobacco hawkmoth</name>
    <name type="synonym">Tobacco hornworm</name>
    <dbReference type="NCBI Taxonomy" id="7130"/>
    <lineage>
        <taxon>Eukaryota</taxon>
        <taxon>Metazoa</taxon>
        <taxon>Ecdysozoa</taxon>
        <taxon>Arthropoda</taxon>
        <taxon>Hexapoda</taxon>
        <taxon>Insecta</taxon>
        <taxon>Pterygota</taxon>
        <taxon>Neoptera</taxon>
        <taxon>Endopterygota</taxon>
        <taxon>Lepidoptera</taxon>
        <taxon>Glossata</taxon>
        <taxon>Ditrysia</taxon>
        <taxon>Bombycoidea</taxon>
        <taxon>Sphingidae</taxon>
        <taxon>Sphinginae</taxon>
        <taxon>Sphingini</taxon>
        <taxon>Manduca</taxon>
    </lineage>
</organism>
<evidence type="ECO:0000313" key="3">
    <source>
        <dbReference type="Proteomes" id="UP000791440"/>
    </source>
</evidence>
<keyword evidence="1" id="KW-0472">Membrane</keyword>
<proteinExistence type="predicted"/>
<evidence type="ECO:0000313" key="2">
    <source>
        <dbReference type="EMBL" id="KAG6451348.1"/>
    </source>
</evidence>
<keyword evidence="1" id="KW-1133">Transmembrane helix</keyword>
<accession>A0A921Z4N5</accession>
<reference evidence="2" key="2">
    <citation type="submission" date="2020-12" db="EMBL/GenBank/DDBJ databases">
        <authorList>
            <person name="Kanost M."/>
        </authorList>
    </citation>
    <scope>NUCLEOTIDE SEQUENCE</scope>
</reference>
<dbReference type="OrthoDB" id="7472325at2759"/>
<keyword evidence="1" id="KW-0812">Transmembrane</keyword>
<dbReference type="Proteomes" id="UP000791440">
    <property type="component" value="Unassembled WGS sequence"/>
</dbReference>
<comment type="caution">
    <text evidence="2">The sequence shown here is derived from an EMBL/GenBank/DDBJ whole genome shotgun (WGS) entry which is preliminary data.</text>
</comment>